<dbReference type="KEGG" id="psc:A458_18510"/>
<dbReference type="AlphaFoldDB" id="I4CXW8"/>
<reference evidence="1 2" key="1">
    <citation type="journal article" date="2012" name="J. Bacteriol.">
        <title>Complete Genome Sequence of the Naphthalene-Degrading Bacterium Pseudomonas stutzeri AN10 (CCUG 29243).</title>
        <authorList>
            <person name="Brunet-Galmes I."/>
            <person name="Busquets A."/>
            <person name="Pena A."/>
            <person name="Gomila M."/>
            <person name="Nogales B."/>
            <person name="Garcia-Valdes E."/>
            <person name="Lalucat J."/>
            <person name="Bennasar A."/>
            <person name="Bosch R."/>
        </authorList>
    </citation>
    <scope>NUCLEOTIDE SEQUENCE [LARGE SCALE GENOMIC DNA]</scope>
    <source>
        <strain evidence="1 2">CCUG 29243</strain>
    </source>
</reference>
<proteinExistence type="predicted"/>
<dbReference type="HOGENOM" id="CLU_064744_0_0_6"/>
<dbReference type="RefSeq" id="WP_014821704.1">
    <property type="nucleotide sequence ID" value="NC_018028.1"/>
</dbReference>
<dbReference type="Proteomes" id="UP000006063">
    <property type="component" value="Chromosome"/>
</dbReference>
<evidence type="ECO:0000313" key="1">
    <source>
        <dbReference type="EMBL" id="AFM34925.1"/>
    </source>
</evidence>
<evidence type="ECO:0000313" key="2">
    <source>
        <dbReference type="Proteomes" id="UP000006063"/>
    </source>
</evidence>
<sequence>MTAIANLVEAQFKFDGVMIEWVIVHRIHPKSPTKELTEPTTSNEVVTLPQAALDTLQKRIQHALGNKSHGIEMSIAITGADSFFQTASGMVHATKDGFVDASKDLALSLSKAQLNTNAPGGMLAVIRGRVGEQALPFIAVIKAEPQDGFRAKENNGQVDVEYISEILLTETQRLYKIGFLVEVSSRPAAKDESSAGDYRAFLFDHLMTATETRSAAAYFYSGFLGMSIQASSKKLTQEFFEFTRAFIDTAPISQDDKLDLHEALRTELKSQDATISVSAFSTKHMPDTIRAEYSGFMSAKGFPENAVNKDTGYIQAKLKRRRKYVFTNGVWLVTPPGEAKDMIEIDTANDGETVVTIKGGLERQQ</sequence>
<protein>
    <submittedName>
        <fullName evidence="1">Putative phage associated protein</fullName>
    </submittedName>
</protein>
<name>I4CXW8_STUST</name>
<organism evidence="1 2">
    <name type="scientific">Stutzerimonas stutzeri CCUG 29243</name>
    <dbReference type="NCBI Taxonomy" id="1196835"/>
    <lineage>
        <taxon>Bacteria</taxon>
        <taxon>Pseudomonadati</taxon>
        <taxon>Pseudomonadota</taxon>
        <taxon>Gammaproteobacteria</taxon>
        <taxon>Pseudomonadales</taxon>
        <taxon>Pseudomonadaceae</taxon>
        <taxon>Stutzerimonas</taxon>
    </lineage>
</organism>
<gene>
    <name evidence="1" type="ORF">A458_18510</name>
</gene>
<dbReference type="GO" id="GO:0009295">
    <property type="term" value="C:nucleoid"/>
    <property type="evidence" value="ECO:0007669"/>
    <property type="project" value="InterPro"/>
</dbReference>
<dbReference type="InterPro" id="IPR007358">
    <property type="entry name" value="Nucleoid_associated_NdpA"/>
</dbReference>
<accession>I4CXW8</accession>
<dbReference type="PATRIC" id="fig|1196835.3.peg.3722"/>
<dbReference type="EMBL" id="CP003677">
    <property type="protein sequence ID" value="AFM34925.1"/>
    <property type="molecule type" value="Genomic_DNA"/>
</dbReference>
<dbReference type="eggNOG" id="ENOG502Z97H">
    <property type="taxonomic scope" value="Bacteria"/>
</dbReference>
<dbReference type="Pfam" id="PF04245">
    <property type="entry name" value="NA37"/>
    <property type="match status" value="1"/>
</dbReference>